<dbReference type="STRING" id="1549855.AY555_00605"/>
<dbReference type="InterPro" id="IPR037138">
    <property type="entry name" value="His_deacetylse_dom_sf"/>
</dbReference>
<proteinExistence type="inferred from homology"/>
<feature type="domain" description="Histone deacetylase" evidence="2">
    <location>
        <begin position="20"/>
        <end position="306"/>
    </location>
</feature>
<organism evidence="3 4">
    <name type="scientific">Haematospirillum jordaniae</name>
    <dbReference type="NCBI Taxonomy" id="1549855"/>
    <lineage>
        <taxon>Bacteria</taxon>
        <taxon>Pseudomonadati</taxon>
        <taxon>Pseudomonadota</taxon>
        <taxon>Alphaproteobacteria</taxon>
        <taxon>Rhodospirillales</taxon>
        <taxon>Novispirillaceae</taxon>
        <taxon>Haematospirillum</taxon>
    </lineage>
</organism>
<reference evidence="3 4" key="1">
    <citation type="submission" date="2016-02" db="EMBL/GenBank/DDBJ databases">
        <title>Complete Genome of H5569, the type strain of the newly described species Haematospirillium jordaniae.</title>
        <authorList>
            <person name="Nicholson A.C."/>
            <person name="Humrighouse B.W."/>
            <person name="Loparov V."/>
            <person name="McQuiston J.R."/>
        </authorList>
    </citation>
    <scope>NUCLEOTIDE SEQUENCE [LARGE SCALE GENOMIC DNA]</scope>
    <source>
        <strain evidence="3 4">H5569</strain>
    </source>
</reference>
<dbReference type="KEGG" id="hjo:AY555_00605"/>
<dbReference type="AlphaFoldDB" id="A0A143DCS4"/>
<comment type="similarity">
    <text evidence="1">Belongs to the histone deacetylase family.</text>
</comment>
<dbReference type="GO" id="GO:0004407">
    <property type="term" value="F:histone deacetylase activity"/>
    <property type="evidence" value="ECO:0007669"/>
    <property type="project" value="TreeGrafter"/>
</dbReference>
<dbReference type="RefSeq" id="WP_066132046.1">
    <property type="nucleotide sequence ID" value="NZ_CP014525.1"/>
</dbReference>
<dbReference type="Proteomes" id="UP000076066">
    <property type="component" value="Chromosome"/>
</dbReference>
<dbReference type="InterPro" id="IPR023696">
    <property type="entry name" value="Ureohydrolase_dom_sf"/>
</dbReference>
<dbReference type="InterPro" id="IPR000286">
    <property type="entry name" value="HDACs"/>
</dbReference>
<dbReference type="SUPFAM" id="SSF52768">
    <property type="entry name" value="Arginase/deacetylase"/>
    <property type="match status" value="1"/>
</dbReference>
<dbReference type="InterPro" id="IPR023801">
    <property type="entry name" value="His_deacetylse_dom"/>
</dbReference>
<dbReference type="Gene3D" id="3.40.800.20">
    <property type="entry name" value="Histone deacetylase domain"/>
    <property type="match status" value="1"/>
</dbReference>
<evidence type="ECO:0000256" key="1">
    <source>
        <dbReference type="ARBA" id="ARBA00005947"/>
    </source>
</evidence>
<dbReference type="PRINTS" id="PR01270">
    <property type="entry name" value="HDASUPER"/>
</dbReference>
<name>A0A143DCS4_9PROT</name>
<protein>
    <submittedName>
        <fullName evidence="3">Acetoin utilization protein</fullName>
    </submittedName>
</protein>
<evidence type="ECO:0000259" key="2">
    <source>
        <dbReference type="Pfam" id="PF00850"/>
    </source>
</evidence>
<keyword evidence="4" id="KW-1185">Reference proteome</keyword>
<dbReference type="CDD" id="cd11599">
    <property type="entry name" value="HDAC_classII_2"/>
    <property type="match status" value="1"/>
</dbReference>
<dbReference type="EMBL" id="CP014525">
    <property type="protein sequence ID" value="AMW33918.1"/>
    <property type="molecule type" value="Genomic_DNA"/>
</dbReference>
<evidence type="ECO:0000313" key="4">
    <source>
        <dbReference type="Proteomes" id="UP000076066"/>
    </source>
</evidence>
<dbReference type="GO" id="GO:0040029">
    <property type="term" value="P:epigenetic regulation of gene expression"/>
    <property type="evidence" value="ECO:0007669"/>
    <property type="project" value="TreeGrafter"/>
</dbReference>
<dbReference type="GeneID" id="53315662"/>
<dbReference type="Pfam" id="PF00850">
    <property type="entry name" value="Hist_deacetyl"/>
    <property type="match status" value="1"/>
</dbReference>
<dbReference type="PANTHER" id="PTHR10625">
    <property type="entry name" value="HISTONE DEACETYLASE HDAC1-RELATED"/>
    <property type="match status" value="1"/>
</dbReference>
<accession>A0A143DCS4</accession>
<gene>
    <name evidence="3" type="ORF">AY555_00605</name>
</gene>
<dbReference type="PANTHER" id="PTHR10625:SF10">
    <property type="entry name" value="HISTONE DEACETYLASE HDAC1"/>
    <property type="match status" value="1"/>
</dbReference>
<sequence length="309" mass="33609">MPTLLVSHHDCLEHETGGYHPENPDRLRSVLQILESEDFFMLHREEAPRATLEQLTRVHPQSYIDDIMSHIPKQGYYAIDSDTPLSPKSGEAALRAAGGVCAAVDAVVARQARNAFVAVRPPGHHATRTQPMGFCIFNNVAVGAMQARSIHGLGRVAVIDWDVHHGNGTQDIFWNDPDAFYASTHQFPLYPGTGSAEETGAHNNIVNCPLPSGSDGTVFMEALDNRIIPALKNFRPHILFISAGFDAHGRDPLANMKLTVKDYAEATRKLMAVADSLCGGRIISVLEGGYDLIATASSAAAHIRVLMEN</sequence>
<evidence type="ECO:0000313" key="3">
    <source>
        <dbReference type="EMBL" id="AMW33918.1"/>
    </source>
</evidence>
<dbReference type="OrthoDB" id="9808367at2"/>